<evidence type="ECO:0000313" key="3">
    <source>
        <dbReference type="Proteomes" id="UP000192050"/>
    </source>
</evidence>
<organism evidence="2 3">
    <name type="scientific">Ferroplasma acidiphilum</name>
    <dbReference type="NCBI Taxonomy" id="74969"/>
    <lineage>
        <taxon>Archaea</taxon>
        <taxon>Methanobacteriati</taxon>
        <taxon>Thermoplasmatota</taxon>
        <taxon>Thermoplasmata</taxon>
        <taxon>Thermoplasmatales</taxon>
        <taxon>Ferroplasmaceae</taxon>
        <taxon>Ferroplasma</taxon>
    </lineage>
</organism>
<feature type="transmembrane region" description="Helical" evidence="1">
    <location>
        <begin position="236"/>
        <end position="255"/>
    </location>
</feature>
<feature type="transmembrane region" description="Helical" evidence="1">
    <location>
        <begin position="100"/>
        <end position="119"/>
    </location>
</feature>
<evidence type="ECO:0000256" key="1">
    <source>
        <dbReference type="SAM" id="Phobius"/>
    </source>
</evidence>
<keyword evidence="3" id="KW-1185">Reference proteome</keyword>
<feature type="transmembrane region" description="Helical" evidence="1">
    <location>
        <begin position="205"/>
        <end position="224"/>
    </location>
</feature>
<dbReference type="Proteomes" id="UP000192050">
    <property type="component" value="Chromosome"/>
</dbReference>
<feature type="transmembrane region" description="Helical" evidence="1">
    <location>
        <begin position="70"/>
        <end position="94"/>
    </location>
</feature>
<dbReference type="EMBL" id="CP015363">
    <property type="protein sequence ID" value="ARD84859.1"/>
    <property type="molecule type" value="Genomic_DNA"/>
</dbReference>
<gene>
    <name evidence="2" type="ORF">FAD_0978</name>
</gene>
<feature type="transmembrane region" description="Helical" evidence="1">
    <location>
        <begin position="41"/>
        <end position="58"/>
    </location>
</feature>
<keyword evidence="1" id="KW-0812">Transmembrane</keyword>
<keyword evidence="1" id="KW-0472">Membrane</keyword>
<evidence type="ECO:0000313" key="2">
    <source>
        <dbReference type="EMBL" id="ARD84859.1"/>
    </source>
</evidence>
<reference evidence="2 3" key="1">
    <citation type="submission" date="2011-10" db="EMBL/GenBank/DDBJ databases">
        <title>Metabolic and evolutionary patterns in the extreme acidophile Ferroplasma acidiphilum.</title>
        <authorList>
            <person name="Golyshina O.V."/>
            <person name="Kozyavkin S.A."/>
            <person name="Tatusov R.L."/>
            <person name="Slesarev A.I."/>
            <person name="Golyshin P.N."/>
        </authorList>
    </citation>
    <scope>NUCLEOTIDE SEQUENCE [LARGE SCALE GENOMIC DNA]</scope>
    <source>
        <strain evidence="3">Y</strain>
    </source>
</reference>
<keyword evidence="1" id="KW-1133">Transmembrane helix</keyword>
<dbReference type="RefSeq" id="WP_081142273.1">
    <property type="nucleotide sequence ID" value="NZ_CP015363.1"/>
</dbReference>
<feature type="transmembrane region" description="Helical" evidence="1">
    <location>
        <begin position="12"/>
        <end position="35"/>
    </location>
</feature>
<dbReference type="GeneID" id="31676477"/>
<name>A0A1V0N448_9ARCH</name>
<sequence>MAKIVSNFKYVMFLIATGLFVGVFTFLILSLPGIYRDTVSVFILPPAIAAIFTLISFTSARKLRMSGKRLARSLGLFFIMAYIMLESIFVIITFHTIEALLLLIPADLVLMSIPLFILFSRGKKQDGLEFNTDLTSRLQSMVGTNSPEVYTKAGVGLMFGGSTDAEPWKIIIYKHALESLNDEELDMLMLEIYYKKLLKTGRKTVNFAFSLVTFLFDAYIALYVVDMNVAPVFTPYFIGAELGLFIVILLIPLIFSHVAMKGNIAVDKQILSHNGNRMALISLINRENDREPATMMTQRQYDRFKAKQKMNAKKRIENLDIID</sequence>
<proteinExistence type="predicted"/>
<dbReference type="AlphaFoldDB" id="A0A1V0N448"/>
<accession>A0A1V0N448</accession>
<dbReference type="KEGG" id="fai:FAD_0978"/>
<protein>
    <submittedName>
        <fullName evidence="2">Multipass membrane protein</fullName>
    </submittedName>
</protein>